<sequence>MRRVVLALAVLGLAACERGEAPAPEAQRPAATAPPAPAAAAPGGLAPEELFFVGRWAADAKMCGDPWIITAQELNTPGHVVCKFEQVSRTAQGLEAASTCTAEGPPEPRRLRFAYAQSARALMIEGGPFNDIGLVRCAGGAYPAANPPDPGESGGLPDDRTPISEAPFAPNSPQGAASTLERYFGEIAERDYDAAWRLWGEAPGRPADAEALARSLDAYDSYNALIGAPGPAEGAAGSLYVRVPVQVYGRLKDGREVHRLGSATLRRVNDVPGSTPEQRSWRIHELALQASAPGGAGRQ</sequence>
<evidence type="ECO:0000256" key="1">
    <source>
        <dbReference type="SAM" id="MobiDB-lite"/>
    </source>
</evidence>
<dbReference type="RefSeq" id="WP_377281088.1">
    <property type="nucleotide sequence ID" value="NZ_JBHRSI010000003.1"/>
</dbReference>
<proteinExistence type="predicted"/>
<evidence type="ECO:0000313" key="3">
    <source>
        <dbReference type="Proteomes" id="UP001597237"/>
    </source>
</evidence>
<organism evidence="2 3">
    <name type="scientific">Phenylobacterium terrae</name>
    <dbReference type="NCBI Taxonomy" id="2665495"/>
    <lineage>
        <taxon>Bacteria</taxon>
        <taxon>Pseudomonadati</taxon>
        <taxon>Pseudomonadota</taxon>
        <taxon>Alphaproteobacteria</taxon>
        <taxon>Caulobacterales</taxon>
        <taxon>Caulobacteraceae</taxon>
        <taxon>Phenylobacterium</taxon>
    </lineage>
</organism>
<dbReference type="EMBL" id="JBHUEY010000001">
    <property type="protein sequence ID" value="MFD1782083.1"/>
    <property type="molecule type" value="Genomic_DNA"/>
</dbReference>
<reference evidence="3" key="1">
    <citation type="journal article" date="2019" name="Int. J. Syst. Evol. Microbiol.">
        <title>The Global Catalogue of Microorganisms (GCM) 10K type strain sequencing project: providing services to taxonomists for standard genome sequencing and annotation.</title>
        <authorList>
            <consortium name="The Broad Institute Genomics Platform"/>
            <consortium name="The Broad Institute Genome Sequencing Center for Infectious Disease"/>
            <person name="Wu L."/>
            <person name="Ma J."/>
        </authorList>
    </citation>
    <scope>NUCLEOTIDE SEQUENCE [LARGE SCALE GENOMIC DNA]</scope>
    <source>
        <strain evidence="3">DFY28</strain>
    </source>
</reference>
<gene>
    <name evidence="2" type="ORF">ACFSC0_01660</name>
</gene>
<dbReference type="PROSITE" id="PS51257">
    <property type="entry name" value="PROKAR_LIPOPROTEIN"/>
    <property type="match status" value="1"/>
</dbReference>
<comment type="caution">
    <text evidence="2">The sequence shown here is derived from an EMBL/GenBank/DDBJ whole genome shotgun (WGS) entry which is preliminary data.</text>
</comment>
<evidence type="ECO:0000313" key="2">
    <source>
        <dbReference type="EMBL" id="MFD1782083.1"/>
    </source>
</evidence>
<protein>
    <recommendedName>
        <fullName evidence="4">Lipoprotein</fullName>
    </recommendedName>
</protein>
<keyword evidence="3" id="KW-1185">Reference proteome</keyword>
<feature type="region of interest" description="Disordered" evidence="1">
    <location>
        <begin position="145"/>
        <end position="175"/>
    </location>
</feature>
<evidence type="ECO:0008006" key="4">
    <source>
        <dbReference type="Google" id="ProtNLM"/>
    </source>
</evidence>
<dbReference type="Proteomes" id="UP001597237">
    <property type="component" value="Unassembled WGS sequence"/>
</dbReference>
<accession>A0ABW4MX26</accession>
<name>A0ABW4MX26_9CAUL</name>